<protein>
    <submittedName>
        <fullName evidence="9">Sorting nexin-21</fullName>
    </submittedName>
</protein>
<feature type="domain" description="PX" evidence="8">
    <location>
        <begin position="125"/>
        <end position="242"/>
    </location>
</feature>
<dbReference type="Proteomes" id="UP001152320">
    <property type="component" value="Chromosome 5"/>
</dbReference>
<dbReference type="Gene3D" id="3.30.1520.10">
    <property type="entry name" value="Phox-like domain"/>
    <property type="match status" value="1"/>
</dbReference>
<comment type="subcellular location">
    <subcellularLocation>
        <location evidence="1">Early endosome membrane</location>
        <topology evidence="1">Peripheral membrane protein</topology>
        <orientation evidence="1">Cytoplasmic side</orientation>
    </subcellularLocation>
</comment>
<evidence type="ECO:0000256" key="6">
    <source>
        <dbReference type="ARBA" id="ARBA00023136"/>
    </source>
</evidence>
<dbReference type="Pfam" id="PF00787">
    <property type="entry name" value="PX"/>
    <property type="match status" value="1"/>
</dbReference>
<feature type="region of interest" description="Disordered" evidence="7">
    <location>
        <begin position="110"/>
        <end position="129"/>
    </location>
</feature>
<organism evidence="9 10">
    <name type="scientific">Holothuria leucospilota</name>
    <name type="common">Black long sea cucumber</name>
    <name type="synonym">Mertensiothuria leucospilota</name>
    <dbReference type="NCBI Taxonomy" id="206669"/>
    <lineage>
        <taxon>Eukaryota</taxon>
        <taxon>Metazoa</taxon>
        <taxon>Echinodermata</taxon>
        <taxon>Eleutherozoa</taxon>
        <taxon>Echinozoa</taxon>
        <taxon>Holothuroidea</taxon>
        <taxon>Aspidochirotacea</taxon>
        <taxon>Aspidochirotida</taxon>
        <taxon>Holothuriidae</taxon>
        <taxon>Holothuria</taxon>
    </lineage>
</organism>
<feature type="region of interest" description="Disordered" evidence="7">
    <location>
        <begin position="1"/>
        <end position="28"/>
    </location>
</feature>
<name>A0A9Q1CAW5_HOLLE</name>
<dbReference type="OrthoDB" id="5975050at2759"/>
<feature type="compositionally biased region" description="Acidic residues" evidence="7">
    <location>
        <begin position="50"/>
        <end position="63"/>
    </location>
</feature>
<keyword evidence="5" id="KW-0446">Lipid-binding</keyword>
<dbReference type="InterPro" id="IPR011990">
    <property type="entry name" value="TPR-like_helical_dom_sf"/>
</dbReference>
<dbReference type="PROSITE" id="PS50195">
    <property type="entry name" value="PX"/>
    <property type="match status" value="1"/>
</dbReference>
<gene>
    <name evidence="9" type="ORF">HOLleu_12454</name>
</gene>
<dbReference type="SMART" id="SM00312">
    <property type="entry name" value="PX"/>
    <property type="match status" value="1"/>
</dbReference>
<evidence type="ECO:0000259" key="8">
    <source>
        <dbReference type="PROSITE" id="PS50195"/>
    </source>
</evidence>
<dbReference type="InterPro" id="IPR001683">
    <property type="entry name" value="PX_dom"/>
</dbReference>
<dbReference type="PANTHER" id="PTHR20939">
    <property type="entry name" value="SORTING NEXIN 20, 21"/>
    <property type="match status" value="1"/>
</dbReference>
<sequence length="370" mass="41751">MSASGRKKLSCNISINDPVSSSSESELIEDEDLDLGVNFSGQLTFNETLGSEDGDDLDDGVEDEGQRSHGASFLSSSQAGLLTVSTVGSWESTSLERRKQARKFKLYDEPDLHQYEDSPPSLSSSKPSFSVTSAKTMKDGHKKFVLYTVAINRNIGSDTSQAIIEKRYSDFLHLHKQLSKTFPQIMENIYFPRKAFTGNFRLQFIAERSRAFEQYLTHIFTSEEIRLSTVYQDFFYAMDIRRAYKLMSENNFQEAIPLLQNASHLQAKLLGEEHPDTVVTFCALVVAYMSIEEGEAHALGYAESAFRIIREAQSSPFKIPLIQTLIGVRWRLNKEKRDLETLLATYVRPGIGPVDMPTLEDLVMQSLSHI</sequence>
<keyword evidence="2" id="KW-0813">Transport</keyword>
<evidence type="ECO:0000256" key="5">
    <source>
        <dbReference type="ARBA" id="ARBA00023121"/>
    </source>
</evidence>
<dbReference type="GO" id="GO:0031901">
    <property type="term" value="C:early endosome membrane"/>
    <property type="evidence" value="ECO:0007669"/>
    <property type="project" value="UniProtKB-SubCell"/>
</dbReference>
<evidence type="ECO:0000256" key="3">
    <source>
        <dbReference type="ARBA" id="ARBA00022753"/>
    </source>
</evidence>
<dbReference type="Gene3D" id="1.25.40.10">
    <property type="entry name" value="Tetratricopeptide repeat domain"/>
    <property type="match status" value="1"/>
</dbReference>
<comment type="caution">
    <text evidence="9">The sequence shown here is derived from an EMBL/GenBank/DDBJ whole genome shotgun (WGS) entry which is preliminary data.</text>
</comment>
<keyword evidence="10" id="KW-1185">Reference proteome</keyword>
<evidence type="ECO:0000313" key="9">
    <source>
        <dbReference type="EMBL" id="KAJ8041590.1"/>
    </source>
</evidence>
<dbReference type="GO" id="GO:0015031">
    <property type="term" value="P:protein transport"/>
    <property type="evidence" value="ECO:0007669"/>
    <property type="project" value="UniProtKB-KW"/>
</dbReference>
<feature type="compositionally biased region" description="Low complexity" evidence="7">
    <location>
        <begin position="118"/>
        <end position="129"/>
    </location>
</feature>
<evidence type="ECO:0000313" key="10">
    <source>
        <dbReference type="Proteomes" id="UP001152320"/>
    </source>
</evidence>
<keyword evidence="6" id="KW-0472">Membrane</keyword>
<feature type="region of interest" description="Disordered" evidence="7">
    <location>
        <begin position="47"/>
        <end position="72"/>
    </location>
</feature>
<evidence type="ECO:0000256" key="7">
    <source>
        <dbReference type="SAM" id="MobiDB-lite"/>
    </source>
</evidence>
<dbReference type="InterPro" id="IPR039937">
    <property type="entry name" value="SNX20/SNX21"/>
</dbReference>
<dbReference type="GO" id="GO:1901981">
    <property type="term" value="F:phosphatidylinositol phosphate binding"/>
    <property type="evidence" value="ECO:0007669"/>
    <property type="project" value="TreeGrafter"/>
</dbReference>
<dbReference type="SUPFAM" id="SSF64268">
    <property type="entry name" value="PX domain"/>
    <property type="match status" value="1"/>
</dbReference>
<proteinExistence type="predicted"/>
<reference evidence="9" key="1">
    <citation type="submission" date="2021-10" db="EMBL/GenBank/DDBJ databases">
        <title>Tropical sea cucumber genome reveals ecological adaptation and Cuvierian tubules defense mechanism.</title>
        <authorList>
            <person name="Chen T."/>
        </authorList>
    </citation>
    <scope>NUCLEOTIDE SEQUENCE</scope>
    <source>
        <strain evidence="9">Nanhai2018</strain>
        <tissue evidence="9">Muscle</tissue>
    </source>
</reference>
<dbReference type="AlphaFoldDB" id="A0A9Q1CAW5"/>
<evidence type="ECO:0000256" key="1">
    <source>
        <dbReference type="ARBA" id="ARBA00004469"/>
    </source>
</evidence>
<dbReference type="EMBL" id="JAIZAY010000005">
    <property type="protein sequence ID" value="KAJ8041590.1"/>
    <property type="molecule type" value="Genomic_DNA"/>
</dbReference>
<keyword evidence="3" id="KW-0967">Endosome</keyword>
<dbReference type="PANTHER" id="PTHR20939:SF11">
    <property type="entry name" value="LD12265P"/>
    <property type="match status" value="1"/>
</dbReference>
<dbReference type="InterPro" id="IPR036871">
    <property type="entry name" value="PX_dom_sf"/>
</dbReference>
<accession>A0A9Q1CAW5</accession>
<keyword evidence="4" id="KW-0653">Protein transport</keyword>
<evidence type="ECO:0000256" key="4">
    <source>
        <dbReference type="ARBA" id="ARBA00022927"/>
    </source>
</evidence>
<evidence type="ECO:0000256" key="2">
    <source>
        <dbReference type="ARBA" id="ARBA00022448"/>
    </source>
</evidence>